<sequence>MEFSRSRSVVVRVPRRPATVDRGVNTESEGGLLQSLIHPKLTGSKMTVSSVENDLAVAILMKNEAMVKSMIYDGIDVNYTDSIGSTPLHYAAFTGDVKLSLMLLETGADMDAQDNFGLTPLHRAIAALHYDVAKMLISKGCRTDIQCKALQTPLHICAIHNVPSVAELLVQKHYRALHAADTRGCTALHHAAYHGNVDVAEHLLKAGINMAAVDKLGRTAVHSMACGGSLEMLKVLREAGANFKVSDSRGRTITHYAAMASQTELLRAILEIDDKDVNATDKDGYTPLHYAVQNGQNTRIIELLLEKGSDISVAAHDGSTALHVAATLAESAIPIEYLVKCKGIDLNAKNNDGMTPLHLASEWSKVSRVDALIQAGAEIDARSNDDATPLHCASIGGHQLVVKHLLKAGADVNARMKGDFTPLHLAAYNSCRTVVQTLVEMGADKEAKDASSRTPLLLASGSIASNGAFTVEYLVKSKADVNATDDSGVTPLHWAASRGLEKTVGFLLKGGAEVDKVDRYGRNALHMAVLSRSRVTQGLLCDASPKAVRSQDCNGFYPLHYAAFKGDDKLCTYLLKLMDAAEMPSSGVSRAITPLHLAAMHNVAKPLLPLAEAVKKKSSATHNLTRNRAIVDRPLFAVMDAKKRIPLHYAMKYGNYEPTKTLLSQPGAELCLTWRDKDEMTPLHFAAANGKNTCIEWVLRNFSKISVNRRDSKGRSAGMLSLTSLSGPYWPLIQKSNMERCDNMGRGYLHRAVYSKCEDALRRVLDKCNPNLKDVNGVTPLHVAAAIGWRDAVVILLNKGADPTLADNRGFTAIDWAAAYNKLDILNVLLPTSARSSPTSLDSALGSAGNTSSPFDASGEALPGDIDGTTNTAADVKPLHETEPCGRAGLLFAAYFGHLQAVTRLLEYNPRLIDVRDPHGRTALHLAAWRGCYDCVDYLVGKGVSVEAVDNNGATALMYAVRDPKSVHIVEYLLSLGVDLFKKDCNGNTVLHHCCLSKNEESGKVLTAVLDKYDRQRVLCNATNENGETALHIAVRNGLIEFLLMFIPYGSKSISIADAHGRIPLMCGTDDPDIIDCMRLVLACMMDTPASELSSIFFSDRRQSQSTVRKSSLDTEDAEFY</sequence>
<feature type="repeat" description="ANK" evidence="3">
    <location>
        <begin position="776"/>
        <end position="808"/>
    </location>
</feature>
<evidence type="ECO:0000256" key="1">
    <source>
        <dbReference type="ARBA" id="ARBA00022737"/>
    </source>
</evidence>
<keyword evidence="6" id="KW-1185">Reference proteome</keyword>
<dbReference type="Proteomes" id="UP001176961">
    <property type="component" value="Unassembled WGS sequence"/>
</dbReference>
<comment type="caution">
    <text evidence="5">The sequence shown here is derived from an EMBL/GenBank/DDBJ whole genome shotgun (WGS) entry which is preliminary data.</text>
</comment>
<evidence type="ECO:0000256" key="2">
    <source>
        <dbReference type="ARBA" id="ARBA00023043"/>
    </source>
</evidence>
<feature type="repeat" description="ANK" evidence="3">
    <location>
        <begin position="83"/>
        <end position="115"/>
    </location>
</feature>
<reference evidence="5" key="1">
    <citation type="submission" date="2023-07" db="EMBL/GenBank/DDBJ databases">
        <authorList>
            <consortium name="CYATHOMIX"/>
        </authorList>
    </citation>
    <scope>NUCLEOTIDE SEQUENCE</scope>
    <source>
        <strain evidence="5">N/A</strain>
    </source>
</reference>
<dbReference type="InterPro" id="IPR002110">
    <property type="entry name" value="Ankyrin_rpt"/>
</dbReference>
<feature type="repeat" description="ANK" evidence="3">
    <location>
        <begin position="418"/>
        <end position="450"/>
    </location>
</feature>
<dbReference type="Pfam" id="PF12796">
    <property type="entry name" value="Ank_2"/>
    <property type="match status" value="7"/>
</dbReference>
<keyword evidence="1" id="KW-0677">Repeat</keyword>
<evidence type="ECO:0000256" key="4">
    <source>
        <dbReference type="SAM" id="MobiDB-lite"/>
    </source>
</evidence>
<feature type="repeat" description="ANK" evidence="3">
    <location>
        <begin position="216"/>
        <end position="248"/>
    </location>
</feature>
<protein>
    <submittedName>
        <fullName evidence="5">Uncharacterized protein</fullName>
    </submittedName>
</protein>
<dbReference type="AlphaFoldDB" id="A0AA36GZG3"/>
<feature type="repeat" description="ANK" evidence="3">
    <location>
        <begin position="352"/>
        <end position="384"/>
    </location>
</feature>
<feature type="repeat" description="ANK" evidence="3">
    <location>
        <begin position="451"/>
        <end position="486"/>
    </location>
</feature>
<dbReference type="InterPro" id="IPR036770">
    <property type="entry name" value="Ankyrin_rpt-contain_sf"/>
</dbReference>
<dbReference type="PROSITE" id="PS50297">
    <property type="entry name" value="ANK_REP_REGION"/>
    <property type="match status" value="13"/>
</dbReference>
<dbReference type="Pfam" id="PF00023">
    <property type="entry name" value="Ank"/>
    <property type="match status" value="4"/>
</dbReference>
<feature type="region of interest" description="Disordered" evidence="4">
    <location>
        <begin position="840"/>
        <end position="872"/>
    </location>
</feature>
<dbReference type="SUPFAM" id="SSF48403">
    <property type="entry name" value="Ankyrin repeat"/>
    <property type="match status" value="4"/>
</dbReference>
<dbReference type="EMBL" id="CATQJL010000305">
    <property type="protein sequence ID" value="CAJ0601127.1"/>
    <property type="molecule type" value="Genomic_DNA"/>
</dbReference>
<evidence type="ECO:0000313" key="5">
    <source>
        <dbReference type="EMBL" id="CAJ0601127.1"/>
    </source>
</evidence>
<dbReference type="Gene3D" id="1.25.40.20">
    <property type="entry name" value="Ankyrin repeat-containing domain"/>
    <property type="match status" value="7"/>
</dbReference>
<dbReference type="PANTHER" id="PTHR24198:SF165">
    <property type="entry name" value="ANKYRIN REPEAT-CONTAINING PROTEIN-RELATED"/>
    <property type="match status" value="1"/>
</dbReference>
<feature type="repeat" description="ANK" evidence="3">
    <location>
        <begin position="952"/>
        <end position="985"/>
    </location>
</feature>
<feature type="repeat" description="ANK" evidence="3">
    <location>
        <begin position="919"/>
        <end position="951"/>
    </location>
</feature>
<dbReference type="SMART" id="SM00248">
    <property type="entry name" value="ANK"/>
    <property type="match status" value="27"/>
</dbReference>
<feature type="repeat" description="ANK" evidence="3">
    <location>
        <begin position="183"/>
        <end position="215"/>
    </location>
</feature>
<feature type="repeat" description="ANK" evidence="3">
    <location>
        <begin position="1026"/>
        <end position="1051"/>
    </location>
</feature>
<name>A0AA36GZG3_CYLNA</name>
<proteinExistence type="predicted"/>
<evidence type="ECO:0000313" key="6">
    <source>
        <dbReference type="Proteomes" id="UP001176961"/>
    </source>
</evidence>
<dbReference type="PROSITE" id="PS50088">
    <property type="entry name" value="ANK_REPEAT"/>
    <property type="match status" value="15"/>
</dbReference>
<accession>A0AA36GZG3</accession>
<dbReference type="PANTHER" id="PTHR24198">
    <property type="entry name" value="ANKYRIN REPEAT AND PROTEIN KINASE DOMAIN-CONTAINING PROTEIN"/>
    <property type="match status" value="1"/>
</dbReference>
<feature type="repeat" description="ANK" evidence="3">
    <location>
        <begin position="283"/>
        <end position="316"/>
    </location>
</feature>
<feature type="repeat" description="ANK" evidence="3">
    <location>
        <begin position="487"/>
        <end position="519"/>
    </location>
</feature>
<feature type="compositionally biased region" description="Polar residues" evidence="4">
    <location>
        <begin position="840"/>
        <end position="855"/>
    </location>
</feature>
<organism evidence="5 6">
    <name type="scientific">Cylicocyclus nassatus</name>
    <name type="common">Nematode worm</name>
    <dbReference type="NCBI Taxonomy" id="53992"/>
    <lineage>
        <taxon>Eukaryota</taxon>
        <taxon>Metazoa</taxon>
        <taxon>Ecdysozoa</taxon>
        <taxon>Nematoda</taxon>
        <taxon>Chromadorea</taxon>
        <taxon>Rhabditida</taxon>
        <taxon>Rhabditina</taxon>
        <taxon>Rhabditomorpha</taxon>
        <taxon>Strongyloidea</taxon>
        <taxon>Strongylidae</taxon>
        <taxon>Cylicocyclus</taxon>
    </lineage>
</organism>
<feature type="repeat" description="ANK" evidence="3">
    <location>
        <begin position="116"/>
        <end position="148"/>
    </location>
</feature>
<feature type="repeat" description="ANK" evidence="3">
    <location>
        <begin position="317"/>
        <end position="351"/>
    </location>
</feature>
<feature type="repeat" description="ANK" evidence="3">
    <location>
        <begin position="385"/>
        <end position="417"/>
    </location>
</feature>
<keyword evidence="2 3" id="KW-0040">ANK repeat</keyword>
<gene>
    <name evidence="5" type="ORF">CYNAS_LOCUS13110</name>
</gene>
<dbReference type="PRINTS" id="PR01415">
    <property type="entry name" value="ANKYRIN"/>
</dbReference>
<evidence type="ECO:0000256" key="3">
    <source>
        <dbReference type="PROSITE-ProRule" id="PRU00023"/>
    </source>
</evidence>